<reference evidence="1 2" key="1">
    <citation type="submission" date="2024-02" db="EMBL/GenBank/DDBJ databases">
        <authorList>
            <person name="Vignale AGUSTIN F."/>
            <person name="Sosa J E."/>
            <person name="Modenutti C."/>
        </authorList>
    </citation>
    <scope>NUCLEOTIDE SEQUENCE [LARGE SCALE GENOMIC DNA]</scope>
</reference>
<dbReference type="AlphaFoldDB" id="A0ABC8SWV0"/>
<comment type="caution">
    <text evidence="1">The sequence shown here is derived from an EMBL/GenBank/DDBJ whole genome shotgun (WGS) entry which is preliminary data.</text>
</comment>
<accession>A0ABC8SWV0</accession>
<name>A0ABC8SWV0_9AQUA</name>
<sequence length="100" mass="10003">MGTSTSTLALGEANMLGDALPWMVGSKYGATITGATIVWTQPLGDASEALGGACVLGDARYSSSKAGRRPSVLDEAVGRHARGIGPSAIAAGAEVLDDAR</sequence>
<dbReference type="EMBL" id="CAUOFW020003702">
    <property type="protein sequence ID" value="CAK9161555.1"/>
    <property type="molecule type" value="Genomic_DNA"/>
</dbReference>
<gene>
    <name evidence="1" type="ORF">ILEXP_LOCUS30362</name>
</gene>
<keyword evidence="2" id="KW-1185">Reference proteome</keyword>
<dbReference type="Proteomes" id="UP001642360">
    <property type="component" value="Unassembled WGS sequence"/>
</dbReference>
<proteinExistence type="predicted"/>
<organism evidence="1 2">
    <name type="scientific">Ilex paraguariensis</name>
    <name type="common">yerba mate</name>
    <dbReference type="NCBI Taxonomy" id="185542"/>
    <lineage>
        <taxon>Eukaryota</taxon>
        <taxon>Viridiplantae</taxon>
        <taxon>Streptophyta</taxon>
        <taxon>Embryophyta</taxon>
        <taxon>Tracheophyta</taxon>
        <taxon>Spermatophyta</taxon>
        <taxon>Magnoliopsida</taxon>
        <taxon>eudicotyledons</taxon>
        <taxon>Gunneridae</taxon>
        <taxon>Pentapetalae</taxon>
        <taxon>asterids</taxon>
        <taxon>campanulids</taxon>
        <taxon>Aquifoliales</taxon>
        <taxon>Aquifoliaceae</taxon>
        <taxon>Ilex</taxon>
    </lineage>
</organism>
<protein>
    <submittedName>
        <fullName evidence="1">Uncharacterized protein</fullName>
    </submittedName>
</protein>
<evidence type="ECO:0000313" key="1">
    <source>
        <dbReference type="EMBL" id="CAK9161555.1"/>
    </source>
</evidence>
<evidence type="ECO:0000313" key="2">
    <source>
        <dbReference type="Proteomes" id="UP001642360"/>
    </source>
</evidence>